<sequence>MAESEVCVATAGISVSRFGSDAQVKHSSKRYIAAVKVPVATGLQESYRPDRILCFPFDQLRVDTQTTDPMALNLSSRAARTACAASKFAARPIVGVLPSRTFATSSPEESSQQEKPRWSYTPAAAKAPFSLHLDSKRPTFHVNADPQLLDRFYIRLFGNGGDKLLSDETKWLAVTHKSFDQGRRGFNDRLAFLGKRIVQLQASLALAQDAPYAGAAPAESKDEFGRVPFSHPALDGLNNLSGETKKILTERSKLAELGNKYELQKVLRWSPRKPNDLRASGIELVLAHTMYAIVGAVSLEKGGVVATKVARERILEPLGLKTVS</sequence>
<dbReference type="CDD" id="cd00593">
    <property type="entry name" value="RIBOc"/>
    <property type="match status" value="1"/>
</dbReference>
<dbReference type="FunFam" id="1.10.1520.10:FF:000018">
    <property type="entry name" value="RNase III domain protein"/>
    <property type="match status" value="1"/>
</dbReference>
<dbReference type="InterPro" id="IPR000999">
    <property type="entry name" value="RNase_III_dom"/>
</dbReference>
<organism evidence="2 3">
    <name type="scientific">Penicillium expansum</name>
    <name type="common">Blue mold rot fungus</name>
    <dbReference type="NCBI Taxonomy" id="27334"/>
    <lineage>
        <taxon>Eukaryota</taxon>
        <taxon>Fungi</taxon>
        <taxon>Dikarya</taxon>
        <taxon>Ascomycota</taxon>
        <taxon>Pezizomycotina</taxon>
        <taxon>Eurotiomycetes</taxon>
        <taxon>Eurotiomycetidae</taxon>
        <taxon>Eurotiales</taxon>
        <taxon>Aspergillaceae</taxon>
        <taxon>Penicillium</taxon>
    </lineage>
</organism>
<dbReference type="GeneID" id="27677092"/>
<dbReference type="GO" id="GO:0003735">
    <property type="term" value="F:structural constituent of ribosome"/>
    <property type="evidence" value="ECO:0007669"/>
    <property type="project" value="InterPro"/>
</dbReference>
<evidence type="ECO:0000313" key="2">
    <source>
        <dbReference type="EMBL" id="KGO62875.1"/>
    </source>
</evidence>
<keyword evidence="3" id="KW-1185">Reference proteome</keyword>
<dbReference type="EMBL" id="JQFZ01000018">
    <property type="protein sequence ID" value="KGO62875.1"/>
    <property type="molecule type" value="Genomic_DNA"/>
</dbReference>
<proteinExistence type="predicted"/>
<dbReference type="SUPFAM" id="SSF69065">
    <property type="entry name" value="RNase III domain-like"/>
    <property type="match status" value="1"/>
</dbReference>
<dbReference type="AlphaFoldDB" id="A0A0A2IJP9"/>
<dbReference type="HOGENOM" id="CLU_057354_0_0_1"/>
<dbReference type="GO" id="GO:0005762">
    <property type="term" value="C:mitochondrial large ribosomal subunit"/>
    <property type="evidence" value="ECO:0007669"/>
    <property type="project" value="InterPro"/>
</dbReference>
<dbReference type="Gene3D" id="1.10.1520.10">
    <property type="entry name" value="Ribonuclease III domain"/>
    <property type="match status" value="1"/>
</dbReference>
<dbReference type="Pfam" id="PF14622">
    <property type="entry name" value="Ribonucleas_3_3"/>
    <property type="match status" value="1"/>
</dbReference>
<dbReference type="Proteomes" id="UP000030143">
    <property type="component" value="Unassembled WGS sequence"/>
</dbReference>
<name>A0A0A2IJP9_PENEN</name>
<dbReference type="InterPro" id="IPR040030">
    <property type="entry name" value="Ribosomal_mL57"/>
</dbReference>
<feature type="domain" description="RNase III" evidence="1">
    <location>
        <begin position="167"/>
        <end position="317"/>
    </location>
</feature>
<dbReference type="PANTHER" id="PTHR28160:SF1">
    <property type="entry name" value="LARGE RIBOSOMAL SUBUNIT PROTEIN ML57"/>
    <property type="match status" value="1"/>
</dbReference>
<protein>
    <recommendedName>
        <fullName evidence="1">RNase III domain-containing protein</fullName>
    </recommendedName>
</protein>
<dbReference type="GO" id="GO:0032543">
    <property type="term" value="P:mitochondrial translation"/>
    <property type="evidence" value="ECO:0007669"/>
    <property type="project" value="InterPro"/>
</dbReference>
<dbReference type="GO" id="GO:0004525">
    <property type="term" value="F:ribonuclease III activity"/>
    <property type="evidence" value="ECO:0007669"/>
    <property type="project" value="InterPro"/>
</dbReference>
<dbReference type="GO" id="GO:0006396">
    <property type="term" value="P:RNA processing"/>
    <property type="evidence" value="ECO:0007669"/>
    <property type="project" value="InterPro"/>
</dbReference>
<gene>
    <name evidence="2" type="ORF">PEX2_043980</name>
</gene>
<evidence type="ECO:0000259" key="1">
    <source>
        <dbReference type="Pfam" id="PF14622"/>
    </source>
</evidence>
<comment type="caution">
    <text evidence="2">The sequence shown here is derived from an EMBL/GenBank/DDBJ whole genome shotgun (WGS) entry which is preliminary data.</text>
</comment>
<accession>A0A0A2IJP9</accession>
<reference evidence="2 3" key="1">
    <citation type="journal article" date="2015" name="Mol. Plant Microbe Interact.">
        <title>Genome, transcriptome, and functional analyses of Penicillium expansum provide new insights into secondary metabolism and pathogenicity.</title>
        <authorList>
            <person name="Ballester A.R."/>
            <person name="Marcet-Houben M."/>
            <person name="Levin E."/>
            <person name="Sela N."/>
            <person name="Selma-Lazaro C."/>
            <person name="Carmona L."/>
            <person name="Wisniewski M."/>
            <person name="Droby S."/>
            <person name="Gonzalez-Candelas L."/>
            <person name="Gabaldon T."/>
        </authorList>
    </citation>
    <scope>NUCLEOTIDE SEQUENCE [LARGE SCALE GENOMIC DNA]</scope>
    <source>
        <strain evidence="2 3">MD-8</strain>
    </source>
</reference>
<dbReference type="RefSeq" id="XP_016603375.1">
    <property type="nucleotide sequence ID" value="XM_016741673.1"/>
</dbReference>
<dbReference type="VEuPathDB" id="FungiDB:PEXP_062250"/>
<evidence type="ECO:0000313" key="3">
    <source>
        <dbReference type="Proteomes" id="UP000030143"/>
    </source>
</evidence>
<dbReference type="PANTHER" id="PTHR28160">
    <property type="entry name" value="54S RIBOSOMAL PROTEIN L15, MITOCHONDRIAL"/>
    <property type="match status" value="1"/>
</dbReference>
<dbReference type="InterPro" id="IPR036389">
    <property type="entry name" value="RNase_III_sf"/>
</dbReference>